<evidence type="ECO:0000256" key="1">
    <source>
        <dbReference type="SAM" id="Phobius"/>
    </source>
</evidence>
<feature type="transmembrane region" description="Helical" evidence="1">
    <location>
        <begin position="461"/>
        <end position="482"/>
    </location>
</feature>
<gene>
    <name evidence="2" type="ORF">AAG570_005734</name>
</gene>
<feature type="transmembrane region" description="Helical" evidence="1">
    <location>
        <begin position="60"/>
        <end position="83"/>
    </location>
</feature>
<sequence length="721" mass="81548">MASKRRNMFHKNKTQETTEKGLSWKTQALFLIIFICDAILSMPRCMSDFIEDPFTPLYSATLLAGQLIVLLNFRVLLDCIAILPQVFMLSKIRGVQLGFFTSYILLLVCYKLCLIVAMGFDYIYRDAKVSLCTPSVRSISPRHRPYALGSTVPVNVDCKRSADFNSPPLTPSSPFDSLPPGVTRGCTLPSVYKPKYVRGPGTEMHNINKEQLKESHLREKVPVYEEIAEYFIPERMEDGRLDSKEGKEPSFYTFDEGPVYNILGCPGYMGDEAIYNNQSGSMNTFSCVGTNVADCLHYPIMTPHAERFPPVDFPTFSHGTFDCRPAMESNWIDSIIGMSIKSVRDSGPISSWGVSWKTQVLFSIVFVCDAMLSMPRCMSDFIEDPFKPLYSFILLMGQLIVLLYFRVLLDCIAILPQVFMLSKIRRVQLGFFTRYFLLLVGYKLCLVVAMVLAYVFRGIEFSPQIVVLSFLQLFTYIMFFIIPRRQGLCTPTVRSISPRHKPYSLGSTVPVNVDCKRSADFNSPPLNPSSPFDSLPPGVTRGCTLPSVYKPKYVRGLDTEMHNINKERLKESHLREKVPAYEEIAEDFIPERMEDGRLDSKEGKEPSFYTFDEGPVYNILGCPGYMGDEANYDKHRGFMNTLVCVGANFADCANYPIMTPHAERFPPVDFPTFSHGTFDCRPAMGSNCTDMDYRSGSSAEDGVLLEPVLSKEHRVRVDRSE</sequence>
<feature type="transmembrane region" description="Helical" evidence="1">
    <location>
        <begin position="103"/>
        <end position="124"/>
    </location>
</feature>
<dbReference type="EMBL" id="JBFDAA010000018">
    <property type="protein sequence ID" value="KAL1116239.1"/>
    <property type="molecule type" value="Genomic_DNA"/>
</dbReference>
<organism evidence="2 3">
    <name type="scientific">Ranatra chinensis</name>
    <dbReference type="NCBI Taxonomy" id="642074"/>
    <lineage>
        <taxon>Eukaryota</taxon>
        <taxon>Metazoa</taxon>
        <taxon>Ecdysozoa</taxon>
        <taxon>Arthropoda</taxon>
        <taxon>Hexapoda</taxon>
        <taxon>Insecta</taxon>
        <taxon>Pterygota</taxon>
        <taxon>Neoptera</taxon>
        <taxon>Paraneoptera</taxon>
        <taxon>Hemiptera</taxon>
        <taxon>Heteroptera</taxon>
        <taxon>Panheteroptera</taxon>
        <taxon>Nepomorpha</taxon>
        <taxon>Nepidae</taxon>
        <taxon>Ranatrinae</taxon>
        <taxon>Ranatra</taxon>
    </lineage>
</organism>
<evidence type="ECO:0000313" key="2">
    <source>
        <dbReference type="EMBL" id="KAL1116239.1"/>
    </source>
</evidence>
<name>A0ABD0YGN6_9HEMI</name>
<keyword evidence="1" id="KW-0472">Membrane</keyword>
<proteinExistence type="predicted"/>
<keyword evidence="1" id="KW-1133">Transmembrane helix</keyword>
<evidence type="ECO:0000313" key="3">
    <source>
        <dbReference type="Proteomes" id="UP001558652"/>
    </source>
</evidence>
<accession>A0ABD0YGN6</accession>
<feature type="transmembrane region" description="Helical" evidence="1">
    <location>
        <begin position="435"/>
        <end position="455"/>
    </location>
</feature>
<dbReference type="Proteomes" id="UP001558652">
    <property type="component" value="Unassembled WGS sequence"/>
</dbReference>
<dbReference type="AlphaFoldDB" id="A0ABD0YGN6"/>
<keyword evidence="3" id="KW-1185">Reference proteome</keyword>
<feature type="transmembrane region" description="Helical" evidence="1">
    <location>
        <begin position="389"/>
        <end position="415"/>
    </location>
</feature>
<feature type="transmembrane region" description="Helical" evidence="1">
    <location>
        <begin position="21"/>
        <end position="40"/>
    </location>
</feature>
<comment type="caution">
    <text evidence="2">The sequence shown here is derived from an EMBL/GenBank/DDBJ whole genome shotgun (WGS) entry which is preliminary data.</text>
</comment>
<keyword evidence="1" id="KW-0812">Transmembrane</keyword>
<reference evidence="2 3" key="1">
    <citation type="submission" date="2024-07" db="EMBL/GenBank/DDBJ databases">
        <title>Chromosome-level genome assembly of the water stick insect Ranatra chinensis (Heteroptera: Nepidae).</title>
        <authorList>
            <person name="Liu X."/>
        </authorList>
    </citation>
    <scope>NUCLEOTIDE SEQUENCE [LARGE SCALE GENOMIC DNA]</scope>
    <source>
        <strain evidence="2">Cailab_2021Rc</strain>
        <tissue evidence="2">Muscle</tissue>
    </source>
</reference>
<protein>
    <submittedName>
        <fullName evidence="2">Uncharacterized protein</fullName>
    </submittedName>
</protein>